<organism evidence="1 3">
    <name type="scientific">Rotaria magnacalcarata</name>
    <dbReference type="NCBI Taxonomy" id="392030"/>
    <lineage>
        <taxon>Eukaryota</taxon>
        <taxon>Metazoa</taxon>
        <taxon>Spiralia</taxon>
        <taxon>Gnathifera</taxon>
        <taxon>Rotifera</taxon>
        <taxon>Eurotatoria</taxon>
        <taxon>Bdelloidea</taxon>
        <taxon>Philodinida</taxon>
        <taxon>Philodinidae</taxon>
        <taxon>Rotaria</taxon>
    </lineage>
</organism>
<dbReference type="EMBL" id="CAJNOV010002397">
    <property type="protein sequence ID" value="CAF1102119.1"/>
    <property type="molecule type" value="Genomic_DNA"/>
</dbReference>
<dbReference type="Proteomes" id="UP000663855">
    <property type="component" value="Unassembled WGS sequence"/>
</dbReference>
<evidence type="ECO:0000313" key="2">
    <source>
        <dbReference type="EMBL" id="CAF4717518.1"/>
    </source>
</evidence>
<evidence type="ECO:0000313" key="3">
    <source>
        <dbReference type="Proteomes" id="UP000663855"/>
    </source>
</evidence>
<protein>
    <submittedName>
        <fullName evidence="1">Uncharacterized protein</fullName>
    </submittedName>
</protein>
<accession>A0A814P708</accession>
<name>A0A814P708_9BILA</name>
<dbReference type="EMBL" id="CAJOBH010122332">
    <property type="protein sequence ID" value="CAF4717518.1"/>
    <property type="molecule type" value="Genomic_DNA"/>
</dbReference>
<comment type="caution">
    <text evidence="1">The sequence shown here is derived from an EMBL/GenBank/DDBJ whole genome shotgun (WGS) entry which is preliminary data.</text>
</comment>
<dbReference type="AlphaFoldDB" id="A0A814P708"/>
<gene>
    <name evidence="2" type="ORF">BYL167_LOCUS44739</name>
    <name evidence="1" type="ORF">CJN711_LOCUS7205</name>
</gene>
<evidence type="ECO:0000313" key="1">
    <source>
        <dbReference type="EMBL" id="CAF1102119.1"/>
    </source>
</evidence>
<reference evidence="1" key="1">
    <citation type="submission" date="2021-02" db="EMBL/GenBank/DDBJ databases">
        <authorList>
            <person name="Nowell W R."/>
        </authorList>
    </citation>
    <scope>NUCLEOTIDE SEQUENCE</scope>
</reference>
<sequence>MNHTLRSNYPTEPDEKIVALNQDIGYLLLKYLKGLDVISFMEAIDGSEQFNMIEISEDHLFYKVFMKIVKEEKMKVNVPYLHFYLDTCFIDEHGYLYPERYHSGETPILRLFIHPTFTVEAFENLCFTCKTPSFQCYGRLLPLNTYTYVGNFLLLDYFNYKGLIGCPRELNAHERRLFKECLFFRTLQSNILNKQISCVASMTEFMKNFENRFKSSVWIEAIDFTKFHISGGCIVNSLCEQPFPDTTTEQIDINFNGNSFNEFDEAVANAFTNLTLILSKNGRHLSVKLIKESCSIYHAILPFDIKLQFNFKDVPEITNPMSFVLHSSDIDISQVAFTGSHVFRTIAFLQAIATNSFICYTMHGDMERSICERIIRYCQRGFVFLEPQEFDNALYIDIMARNVLKEKREETREIMNDDGEIQIITITYEPRQFPYPNVDSHRLQETFIEQICRKKIE</sequence>
<proteinExistence type="predicted"/>
<dbReference type="Proteomes" id="UP000681967">
    <property type="component" value="Unassembled WGS sequence"/>
</dbReference>